<protein>
    <submittedName>
        <fullName evidence="1">Uncharacterized protein</fullName>
    </submittedName>
</protein>
<name>A0A8T8KE56_9EURY</name>
<dbReference type="AlphaFoldDB" id="A0A8T8KE56"/>
<dbReference type="RefSeq" id="WP_152418943.1">
    <property type="nucleotide sequence ID" value="NZ_AOLR01000002.1"/>
</dbReference>
<dbReference type="OrthoDB" id="330648at2157"/>
<sequence>MAKLDHIYEQAKFNDILRRWFEYRHDKHDADQWEPPVKFSDNDPVNDADFFTKEERSKLYNASLEYKTPPAYDNQTPEEQDRWKAHIAQMLKKPKEQVRSSDFKELRKSWKFPSLIGCTLDGALQPLKIERSEMSWLRLEKRVEE</sequence>
<evidence type="ECO:0000313" key="1">
    <source>
        <dbReference type="EMBL" id="QUJ72689.1"/>
    </source>
</evidence>
<dbReference type="GeneID" id="64821839"/>
<reference evidence="1" key="1">
    <citation type="submission" date="2021-04" db="EMBL/GenBank/DDBJ databases">
        <title>Complete Genome sequence and Methylome Analysis of the Haloarchaeon Haloarcula sinaiiensis.</title>
        <authorList>
            <person name="Fomenkov A."/>
            <person name="DasSarma P."/>
            <person name="DasSarma S."/>
            <person name="Roberts R.J."/>
        </authorList>
    </citation>
    <scope>NUCLEOTIDE SEQUENCE</scope>
    <source>
        <strain evidence="1">ATCC 33800</strain>
    </source>
</reference>
<accession>A0A8T8KE56</accession>
<gene>
    <name evidence="1" type="ORF">KDQ40_02745</name>
</gene>
<organism evidence="1 2">
    <name type="scientific">Haloarcula marismortui ATCC 33800</name>
    <dbReference type="NCBI Taxonomy" id="662476"/>
    <lineage>
        <taxon>Archaea</taxon>
        <taxon>Methanobacteriati</taxon>
        <taxon>Methanobacteriota</taxon>
        <taxon>Stenosarchaea group</taxon>
        <taxon>Halobacteria</taxon>
        <taxon>Halobacteriales</taxon>
        <taxon>Haloarculaceae</taxon>
        <taxon>Haloarcula</taxon>
    </lineage>
</organism>
<evidence type="ECO:0000313" key="2">
    <source>
        <dbReference type="Proteomes" id="UP000682967"/>
    </source>
</evidence>
<dbReference type="EMBL" id="CP073366">
    <property type="protein sequence ID" value="QUJ72689.1"/>
    <property type="molecule type" value="Genomic_DNA"/>
</dbReference>
<proteinExistence type="predicted"/>
<dbReference type="KEGG" id="hsin:KDQ40_02745"/>
<dbReference type="Proteomes" id="UP000682967">
    <property type="component" value="Chromosome"/>
</dbReference>